<dbReference type="Proteomes" id="UP000032360">
    <property type="component" value="Unassembled WGS sequence"/>
</dbReference>
<comment type="caution">
    <text evidence="1">The sequence shown here is derived from an EMBL/GenBank/DDBJ whole genome shotgun (WGS) entry which is preliminary data.</text>
</comment>
<protein>
    <submittedName>
        <fullName evidence="1">Uncharacterized protein</fullName>
    </submittedName>
</protein>
<gene>
    <name evidence="1" type="ORF">AXFE_04160</name>
</gene>
<proteinExistence type="predicted"/>
<reference evidence="1 2" key="1">
    <citation type="submission" date="2015-01" db="EMBL/GenBank/DDBJ databases">
        <title>Draft genome of the acidophilic iron oxidizer Acidithrix ferrooxidans strain Py-F3.</title>
        <authorList>
            <person name="Poehlein A."/>
            <person name="Eisen S."/>
            <person name="Schloemann M."/>
            <person name="Johnson B.D."/>
            <person name="Daniel R."/>
            <person name="Muehling M."/>
        </authorList>
    </citation>
    <scope>NUCLEOTIDE SEQUENCE [LARGE SCALE GENOMIC DNA]</scope>
    <source>
        <strain evidence="1 2">Py-F3</strain>
    </source>
</reference>
<organism evidence="1 2">
    <name type="scientific">Acidithrix ferrooxidans</name>
    <dbReference type="NCBI Taxonomy" id="1280514"/>
    <lineage>
        <taxon>Bacteria</taxon>
        <taxon>Bacillati</taxon>
        <taxon>Actinomycetota</taxon>
        <taxon>Acidimicrobiia</taxon>
        <taxon>Acidimicrobiales</taxon>
        <taxon>Acidimicrobiaceae</taxon>
        <taxon>Acidithrix</taxon>
    </lineage>
</organism>
<evidence type="ECO:0000313" key="2">
    <source>
        <dbReference type="Proteomes" id="UP000032360"/>
    </source>
</evidence>
<dbReference type="EMBL" id="JXYS01000009">
    <property type="protein sequence ID" value="KJF18684.1"/>
    <property type="molecule type" value="Genomic_DNA"/>
</dbReference>
<keyword evidence="2" id="KW-1185">Reference proteome</keyword>
<sequence length="106" mass="11367">MCGTFDLEWAFGSASLVTKALTLNVTSDFSGSGGGHHIVSRGPTCRLRCFKCLYRRSSVGVVVCFASSTIITAETLWVGTAARCGSRISLSFEIFSFELVNDDANT</sequence>
<accession>A0A0D8HLE4</accession>
<dbReference type="AlphaFoldDB" id="A0A0D8HLE4"/>
<name>A0A0D8HLE4_9ACTN</name>
<evidence type="ECO:0000313" key="1">
    <source>
        <dbReference type="EMBL" id="KJF18684.1"/>
    </source>
</evidence>